<comment type="caution">
    <text evidence="1">The sequence shown here is derived from an EMBL/GenBank/DDBJ whole genome shotgun (WGS) entry which is preliminary data.</text>
</comment>
<reference evidence="1 2" key="1">
    <citation type="submission" date="2019-08" db="EMBL/GenBank/DDBJ databases">
        <title>Whole genome of Aphis craccivora.</title>
        <authorList>
            <person name="Voronova N.V."/>
            <person name="Shulinski R.S."/>
            <person name="Bandarenka Y.V."/>
            <person name="Zhorov D.G."/>
            <person name="Warner D."/>
        </authorList>
    </citation>
    <scope>NUCLEOTIDE SEQUENCE [LARGE SCALE GENOMIC DNA]</scope>
    <source>
        <strain evidence="1">180601</strain>
        <tissue evidence="1">Whole Body</tissue>
    </source>
</reference>
<feature type="non-terminal residue" evidence="1">
    <location>
        <position position="168"/>
    </location>
</feature>
<gene>
    <name evidence="1" type="ORF">FWK35_00030335</name>
</gene>
<proteinExistence type="predicted"/>
<dbReference type="Proteomes" id="UP000478052">
    <property type="component" value="Unassembled WGS sequence"/>
</dbReference>
<keyword evidence="2" id="KW-1185">Reference proteome</keyword>
<dbReference type="AlphaFoldDB" id="A0A6G0VZ05"/>
<sequence length="168" mass="19967">MVYVITFCKTTYWDMLTNRSRVIEIPITILIRIYTRPESFRFRDNVVPSHLDPPIFIGPSPFGTSRSICYYGGIFKFIKYNNHWIDYFVTAWQIPNHEELNNLETELQVNKHDLKVVNATKRSKFKKFKKDDKIMSIVGKWLTTAKSRIENKKYMEDVVTWSGMIMEI</sequence>
<accession>A0A6G0VZ05</accession>
<protein>
    <submittedName>
        <fullName evidence="1">DUF4806 domain-containing protein</fullName>
    </submittedName>
</protein>
<evidence type="ECO:0000313" key="1">
    <source>
        <dbReference type="EMBL" id="KAF0712013.1"/>
    </source>
</evidence>
<name>A0A6G0VZ05_APHCR</name>
<organism evidence="1 2">
    <name type="scientific">Aphis craccivora</name>
    <name type="common">Cowpea aphid</name>
    <dbReference type="NCBI Taxonomy" id="307492"/>
    <lineage>
        <taxon>Eukaryota</taxon>
        <taxon>Metazoa</taxon>
        <taxon>Ecdysozoa</taxon>
        <taxon>Arthropoda</taxon>
        <taxon>Hexapoda</taxon>
        <taxon>Insecta</taxon>
        <taxon>Pterygota</taxon>
        <taxon>Neoptera</taxon>
        <taxon>Paraneoptera</taxon>
        <taxon>Hemiptera</taxon>
        <taxon>Sternorrhyncha</taxon>
        <taxon>Aphidomorpha</taxon>
        <taxon>Aphidoidea</taxon>
        <taxon>Aphididae</taxon>
        <taxon>Aphidini</taxon>
        <taxon>Aphis</taxon>
        <taxon>Aphis</taxon>
    </lineage>
</organism>
<evidence type="ECO:0000313" key="2">
    <source>
        <dbReference type="Proteomes" id="UP000478052"/>
    </source>
</evidence>
<dbReference type="EMBL" id="VUJU01011092">
    <property type="protein sequence ID" value="KAF0712013.1"/>
    <property type="molecule type" value="Genomic_DNA"/>
</dbReference>